<reference evidence="2 3" key="1">
    <citation type="journal article" date="2013" name="BMC Genomics">
        <title>Comparative genomics of parasitic silkworm microsporidia reveal an association between genome expansion and host adaptation.</title>
        <authorList>
            <person name="Pan G."/>
            <person name="Xu J."/>
            <person name="Li T."/>
            <person name="Xia Q."/>
            <person name="Liu S.L."/>
            <person name="Zhang G."/>
            <person name="Li S."/>
            <person name="Li C."/>
            <person name="Liu H."/>
            <person name="Yang L."/>
            <person name="Liu T."/>
            <person name="Zhang X."/>
            <person name="Wu Z."/>
            <person name="Fan W."/>
            <person name="Dang X."/>
            <person name="Xiang H."/>
            <person name="Tao M."/>
            <person name="Li Y."/>
            <person name="Hu J."/>
            <person name="Li Z."/>
            <person name="Lin L."/>
            <person name="Luo J."/>
            <person name="Geng L."/>
            <person name="Wang L."/>
            <person name="Long M."/>
            <person name="Wan Y."/>
            <person name="He N."/>
            <person name="Zhang Z."/>
            <person name="Lu C."/>
            <person name="Keeling P.J."/>
            <person name="Wang J."/>
            <person name="Xiang Z."/>
            <person name="Zhou Z."/>
        </authorList>
    </citation>
    <scope>NUCLEOTIDE SEQUENCE [LARGE SCALE GENOMIC DNA]</scope>
    <source>
        <strain evidence="3">CQ1 / CVCC 102059</strain>
    </source>
</reference>
<evidence type="ECO:0000256" key="1">
    <source>
        <dbReference type="SAM" id="SignalP"/>
    </source>
</evidence>
<keyword evidence="1" id="KW-0732">Signal</keyword>
<keyword evidence="3" id="KW-1185">Reference proteome</keyword>
<dbReference type="HOGENOM" id="CLU_2360262_0_0_1"/>
<sequence length="96" mass="11133">MKFFTLALGFLLFFSNKTWACSFCTSAGYLLFVSEMKKKGVDKDGMFVILQNLKKKKYFCPQFEGIFESIRQERIRKEMGVGKYSAIDTKESQEKA</sequence>
<proteinExistence type="predicted"/>
<feature type="chain" id="PRO_5004344112" evidence="1">
    <location>
        <begin position="21"/>
        <end position="96"/>
    </location>
</feature>
<feature type="signal peptide" evidence="1">
    <location>
        <begin position="1"/>
        <end position="20"/>
    </location>
</feature>
<name>R0MJP9_NOSB1</name>
<evidence type="ECO:0000313" key="3">
    <source>
        <dbReference type="Proteomes" id="UP000016927"/>
    </source>
</evidence>
<dbReference type="EMBL" id="KB908936">
    <property type="protein sequence ID" value="EOB14430.1"/>
    <property type="molecule type" value="Genomic_DNA"/>
</dbReference>
<accession>R0MJP9</accession>
<organism evidence="2 3">
    <name type="scientific">Nosema bombycis (strain CQ1 / CVCC 102059)</name>
    <name type="common">Microsporidian parasite</name>
    <name type="synonym">Pebrine of silkworm</name>
    <dbReference type="NCBI Taxonomy" id="578461"/>
    <lineage>
        <taxon>Eukaryota</taxon>
        <taxon>Fungi</taxon>
        <taxon>Fungi incertae sedis</taxon>
        <taxon>Microsporidia</taxon>
        <taxon>Nosematidae</taxon>
        <taxon>Nosema</taxon>
    </lineage>
</organism>
<dbReference type="VEuPathDB" id="MicrosporidiaDB:NBO_28g0069"/>
<evidence type="ECO:0000313" key="2">
    <source>
        <dbReference type="EMBL" id="EOB14430.1"/>
    </source>
</evidence>
<gene>
    <name evidence="2" type="ORF">NBO_28g0069</name>
</gene>
<protein>
    <submittedName>
        <fullName evidence="2">Uncharacterized protein</fullName>
    </submittedName>
</protein>
<dbReference type="AlphaFoldDB" id="R0MJP9"/>
<dbReference type="Proteomes" id="UP000016927">
    <property type="component" value="Unassembled WGS sequence"/>
</dbReference>